<dbReference type="AlphaFoldDB" id="A0A2W4LT81"/>
<protein>
    <submittedName>
        <fullName evidence="2">Plasmid stabilization protein</fullName>
    </submittedName>
</protein>
<feature type="compositionally biased region" description="Basic and acidic residues" evidence="1">
    <location>
        <begin position="7"/>
        <end position="18"/>
    </location>
</feature>
<organism evidence="2">
    <name type="scientific">Thermocrispum agreste</name>
    <dbReference type="NCBI Taxonomy" id="37925"/>
    <lineage>
        <taxon>Bacteria</taxon>
        <taxon>Bacillati</taxon>
        <taxon>Actinomycetota</taxon>
        <taxon>Actinomycetes</taxon>
        <taxon>Pseudonocardiales</taxon>
        <taxon>Pseudonocardiaceae</taxon>
        <taxon>Thermocrispum</taxon>
    </lineage>
</organism>
<dbReference type="EMBL" id="QGUI01000204">
    <property type="protein sequence ID" value="PZM98916.1"/>
    <property type="molecule type" value="Genomic_DNA"/>
</dbReference>
<accession>A0A2W4LT81</accession>
<name>A0A2W4LT81_9PSEU</name>
<evidence type="ECO:0000256" key="1">
    <source>
        <dbReference type="SAM" id="MobiDB-lite"/>
    </source>
</evidence>
<proteinExistence type="predicted"/>
<feature type="compositionally biased region" description="Basic and acidic residues" evidence="1">
    <location>
        <begin position="25"/>
        <end position="35"/>
    </location>
</feature>
<reference evidence="2" key="1">
    <citation type="submission" date="2018-05" db="EMBL/GenBank/DDBJ databases">
        <authorList>
            <person name="Lanie J.A."/>
            <person name="Ng W.-L."/>
            <person name="Kazmierczak K.M."/>
            <person name="Andrzejewski T.M."/>
            <person name="Davidsen T.M."/>
            <person name="Wayne K.J."/>
            <person name="Tettelin H."/>
            <person name="Glass J.I."/>
            <person name="Rusch D."/>
            <person name="Podicherti R."/>
            <person name="Tsui H.-C.T."/>
            <person name="Winkler M.E."/>
        </authorList>
    </citation>
    <scope>NUCLEOTIDE SEQUENCE</scope>
    <source>
        <strain evidence="2">ZC4RG45</strain>
    </source>
</reference>
<comment type="caution">
    <text evidence="2">The sequence shown here is derived from an EMBL/GenBank/DDBJ whole genome shotgun (WGS) entry which is preliminary data.</text>
</comment>
<dbReference type="STRING" id="1111738.GCA_000427905_00108"/>
<feature type="region of interest" description="Disordered" evidence="1">
    <location>
        <begin position="1"/>
        <end position="110"/>
    </location>
</feature>
<gene>
    <name evidence="2" type="ORF">DIU77_06915</name>
</gene>
<evidence type="ECO:0000313" key="2">
    <source>
        <dbReference type="EMBL" id="PZM98916.1"/>
    </source>
</evidence>
<sequence>MPQQAWSDKRERQYEHIKSGAKKKGASEDRAEEIAARTANKNRAQSGEARQKSRTSVEDVSPQHRGGKRSGNRQGPKGPTRDQLYNEAKKRNIKGRSTMTKKQLADALGR</sequence>